<gene>
    <name evidence="1" type="ORF">MBBTH_01760</name>
</gene>
<keyword evidence="2" id="KW-1185">Reference proteome</keyword>
<evidence type="ECO:0000313" key="1">
    <source>
        <dbReference type="EMBL" id="PWB88034.1"/>
    </source>
</evidence>
<dbReference type="Proteomes" id="UP000251717">
    <property type="component" value="Unassembled WGS sequence"/>
</dbReference>
<protein>
    <submittedName>
        <fullName evidence="1">Uncharacterized protein</fullName>
    </submittedName>
</protein>
<dbReference type="RefSeq" id="WP_243409601.1">
    <property type="nucleotide sequence ID" value="NZ_MZGS01000014.1"/>
</dbReference>
<reference evidence="1 2" key="1">
    <citation type="submission" date="2017-03" db="EMBL/GenBank/DDBJ databases">
        <title>Genome sequence of Methanobrevibacter thaueri.</title>
        <authorList>
            <person name="Poehlein A."/>
            <person name="Seedorf H."/>
            <person name="Daniel R."/>
        </authorList>
    </citation>
    <scope>NUCLEOTIDE SEQUENCE [LARGE SCALE GENOMIC DNA]</scope>
    <source>
        <strain evidence="1 2">DSM 11995</strain>
    </source>
</reference>
<organism evidence="1 2">
    <name type="scientific">Methanobrevibacter thaueri</name>
    <dbReference type="NCBI Taxonomy" id="190975"/>
    <lineage>
        <taxon>Archaea</taxon>
        <taxon>Methanobacteriati</taxon>
        <taxon>Methanobacteriota</taxon>
        <taxon>Methanomada group</taxon>
        <taxon>Methanobacteria</taxon>
        <taxon>Methanobacteriales</taxon>
        <taxon>Methanobacteriaceae</taxon>
        <taxon>Methanobrevibacter</taxon>
    </lineage>
</organism>
<dbReference type="EMBL" id="MZGS01000014">
    <property type="protein sequence ID" value="PWB88034.1"/>
    <property type="molecule type" value="Genomic_DNA"/>
</dbReference>
<evidence type="ECO:0000313" key="2">
    <source>
        <dbReference type="Proteomes" id="UP000251717"/>
    </source>
</evidence>
<comment type="caution">
    <text evidence="1">The sequence shown here is derived from an EMBL/GenBank/DDBJ whole genome shotgun (WGS) entry which is preliminary data.</text>
</comment>
<proteinExistence type="predicted"/>
<dbReference type="AlphaFoldDB" id="A0A315XQ42"/>
<name>A0A315XQ42_9EURY</name>
<accession>A0A315XQ42</accession>
<sequence length="367" mass="40935">MIEEYGETIGHGRGYPTGLGHEEKMDVIACLLDEGERTYVNEEHTAWISSNQCRVGEMVTLAVQSTMEHTIVKKAKEGDLAFGYLLGKVQVRSSGHALVTVAVLGDVFRLKLKRPAPADILPNTRIYIDKDGECNPSQGHDLRLLSIVNLTENEDVEYIRVYRQMSEIEMYPESQNCIDLADCSFEQAAINMILNNPKVATYNYTSGDDSGVIILKAQEKFKESAGSFCNLNSMAVNYKSLTTLKSDMFASNRQVEPVEEIMSYYGIDNIDLLGTAVCDGGSEIAEKTYIGMDYQNPGMKLLYSKITGTTVAPLGPNGDVYDFYPLIEFMRKDIRDELPMYTKLFILTSVGVLMNAPNRIIKGKFRA</sequence>